<gene>
    <name evidence="3" type="ORF">P4O66_013037</name>
</gene>
<evidence type="ECO:0000313" key="4">
    <source>
        <dbReference type="Proteomes" id="UP001239994"/>
    </source>
</evidence>
<proteinExistence type="predicted"/>
<comment type="caution">
    <text evidence="3">The sequence shown here is derived from an EMBL/GenBank/DDBJ whole genome shotgun (WGS) entry which is preliminary data.</text>
</comment>
<keyword evidence="4" id="KW-1185">Reference proteome</keyword>
<dbReference type="InterPro" id="IPR032549">
    <property type="entry name" value="DUF4939"/>
</dbReference>
<feature type="compositionally biased region" description="Polar residues" evidence="1">
    <location>
        <begin position="12"/>
        <end position="22"/>
    </location>
</feature>
<dbReference type="Proteomes" id="UP001239994">
    <property type="component" value="Unassembled WGS sequence"/>
</dbReference>
<sequence>MSEEWKVGKENAQPTGSTASSTDWAHLHHLGTSLEQPANPPVTSPIPEGIKGLIATPEVYGGDPEACEGFIIQCELFFGYQPWLTDHTKVSFVISRLTGKAHKWCAALVTSASSLMNDYPEIIQELRTVFNHTRQGRFCGQALLHLRQDIKPPAKYTMEFHTLAAGTGWNEPALINAFLGGLQAELALSRKLPL</sequence>
<feature type="region of interest" description="Disordered" evidence="1">
    <location>
        <begin position="1"/>
        <end position="22"/>
    </location>
</feature>
<protein>
    <recommendedName>
        <fullName evidence="2">DUF4939 domain-containing protein</fullName>
    </recommendedName>
</protein>
<accession>A0AAD9E698</accession>
<organism evidence="3 4">
    <name type="scientific">Electrophorus voltai</name>
    <dbReference type="NCBI Taxonomy" id="2609070"/>
    <lineage>
        <taxon>Eukaryota</taxon>
        <taxon>Metazoa</taxon>
        <taxon>Chordata</taxon>
        <taxon>Craniata</taxon>
        <taxon>Vertebrata</taxon>
        <taxon>Euteleostomi</taxon>
        <taxon>Actinopterygii</taxon>
        <taxon>Neopterygii</taxon>
        <taxon>Teleostei</taxon>
        <taxon>Ostariophysi</taxon>
        <taxon>Gymnotiformes</taxon>
        <taxon>Gymnotoidei</taxon>
        <taxon>Gymnotidae</taxon>
        <taxon>Electrophorus</taxon>
    </lineage>
</organism>
<feature type="domain" description="DUF4939" evidence="2">
    <location>
        <begin position="54"/>
        <end position="132"/>
    </location>
</feature>
<evidence type="ECO:0000259" key="2">
    <source>
        <dbReference type="Pfam" id="PF16297"/>
    </source>
</evidence>
<dbReference type="EMBL" id="JAROKS010000002">
    <property type="protein sequence ID" value="KAK1805998.1"/>
    <property type="molecule type" value="Genomic_DNA"/>
</dbReference>
<dbReference type="AlphaFoldDB" id="A0AAD9E698"/>
<evidence type="ECO:0000256" key="1">
    <source>
        <dbReference type="SAM" id="MobiDB-lite"/>
    </source>
</evidence>
<evidence type="ECO:0000313" key="3">
    <source>
        <dbReference type="EMBL" id="KAK1805998.1"/>
    </source>
</evidence>
<name>A0AAD9E698_9TELE</name>
<dbReference type="Pfam" id="PF16297">
    <property type="entry name" value="DUF4939"/>
    <property type="match status" value="1"/>
</dbReference>
<reference evidence="3" key="1">
    <citation type="submission" date="2023-03" db="EMBL/GenBank/DDBJ databases">
        <title>Electrophorus voltai genome.</title>
        <authorList>
            <person name="Bian C."/>
        </authorList>
    </citation>
    <scope>NUCLEOTIDE SEQUENCE</scope>
    <source>
        <strain evidence="3">CB-2022</strain>
        <tissue evidence="3">Muscle</tissue>
    </source>
</reference>